<evidence type="ECO:0000256" key="6">
    <source>
        <dbReference type="ARBA" id="ARBA00023141"/>
    </source>
</evidence>
<keyword evidence="4 7" id="KW-0418">Kinase</keyword>
<dbReference type="PANTHER" id="PTHR21087:SF16">
    <property type="entry name" value="SHIKIMATE KINASE 1, CHLOROPLASTIC"/>
    <property type="match status" value="1"/>
</dbReference>
<dbReference type="GO" id="GO:0005829">
    <property type="term" value="C:cytosol"/>
    <property type="evidence" value="ECO:0007669"/>
    <property type="project" value="TreeGrafter"/>
</dbReference>
<accession>A0A8J6XX30</accession>
<evidence type="ECO:0000259" key="8">
    <source>
        <dbReference type="PROSITE" id="PS50943"/>
    </source>
</evidence>
<comment type="caution">
    <text evidence="7">Lacks conserved residue(s) required for the propagation of feature annotation.</text>
</comment>
<name>A0A8J6XX30_9BACT</name>
<dbReference type="AlphaFoldDB" id="A0A8J6XX30"/>
<gene>
    <name evidence="7" type="primary">aroK</name>
    <name evidence="9" type="ORF">IFK94_08495</name>
</gene>
<evidence type="ECO:0000256" key="5">
    <source>
        <dbReference type="ARBA" id="ARBA00022840"/>
    </source>
</evidence>
<dbReference type="Gene3D" id="3.40.50.300">
    <property type="entry name" value="P-loop containing nucleotide triphosphate hydrolases"/>
    <property type="match status" value="1"/>
</dbReference>
<feature type="binding site" evidence="7">
    <location>
        <position position="116"/>
    </location>
    <ligand>
        <name>substrate</name>
    </ligand>
</feature>
<dbReference type="GO" id="GO:0003677">
    <property type="term" value="F:DNA binding"/>
    <property type="evidence" value="ECO:0007669"/>
    <property type="project" value="InterPro"/>
</dbReference>
<dbReference type="HAMAP" id="MF_00109">
    <property type="entry name" value="Shikimate_kinase"/>
    <property type="match status" value="1"/>
</dbReference>
<dbReference type="Gene3D" id="1.10.260.40">
    <property type="entry name" value="lambda repressor-like DNA-binding domains"/>
    <property type="match status" value="1"/>
</dbReference>
<dbReference type="SUPFAM" id="SSF52540">
    <property type="entry name" value="P-loop containing nucleoside triphosphate hydrolases"/>
    <property type="match status" value="1"/>
</dbReference>
<dbReference type="GO" id="GO:0000287">
    <property type="term" value="F:magnesium ion binding"/>
    <property type="evidence" value="ECO:0007669"/>
    <property type="project" value="UniProtKB-UniRule"/>
</dbReference>
<dbReference type="InterPro" id="IPR027417">
    <property type="entry name" value="P-loop_NTPase"/>
</dbReference>
<keyword evidence="3 7" id="KW-0547">Nucleotide-binding</keyword>
<feature type="domain" description="HTH cro/C1-type" evidence="8">
    <location>
        <begin position="16"/>
        <end position="70"/>
    </location>
</feature>
<dbReference type="EC" id="2.7.1.71" evidence="7"/>
<dbReference type="SMART" id="SM00530">
    <property type="entry name" value="HTH_XRE"/>
    <property type="match status" value="1"/>
</dbReference>
<dbReference type="PROSITE" id="PS50943">
    <property type="entry name" value="HTH_CROC1"/>
    <property type="match status" value="1"/>
</dbReference>
<dbReference type="EMBL" id="JACXWD010000023">
    <property type="protein sequence ID" value="MBD3868151.1"/>
    <property type="molecule type" value="Genomic_DNA"/>
</dbReference>
<comment type="subcellular location">
    <subcellularLocation>
        <location evidence="7">Cytoplasm</location>
    </subcellularLocation>
</comment>
<keyword evidence="5 7" id="KW-0067">ATP-binding</keyword>
<keyword evidence="7" id="KW-0963">Cytoplasm</keyword>
<feature type="binding site" evidence="7">
    <location>
        <position position="202"/>
    </location>
    <ligand>
        <name>ATP</name>
        <dbReference type="ChEBI" id="CHEBI:30616"/>
    </ligand>
</feature>
<feature type="binding site" evidence="7">
    <location>
        <position position="140"/>
    </location>
    <ligand>
        <name>substrate</name>
    </ligand>
</feature>
<keyword evidence="6 7" id="KW-0057">Aromatic amino acid biosynthesis</keyword>
<evidence type="ECO:0000256" key="1">
    <source>
        <dbReference type="ARBA" id="ARBA00022605"/>
    </source>
</evidence>
<comment type="similarity">
    <text evidence="7">Belongs to the shikimate kinase family.</text>
</comment>
<comment type="catalytic activity">
    <reaction evidence="7">
        <text>shikimate + ATP = 3-phosphoshikimate + ADP + H(+)</text>
        <dbReference type="Rhea" id="RHEA:13121"/>
        <dbReference type="ChEBI" id="CHEBI:15378"/>
        <dbReference type="ChEBI" id="CHEBI:30616"/>
        <dbReference type="ChEBI" id="CHEBI:36208"/>
        <dbReference type="ChEBI" id="CHEBI:145989"/>
        <dbReference type="ChEBI" id="CHEBI:456216"/>
        <dbReference type="EC" id="2.7.1.71"/>
    </reaction>
</comment>
<dbReference type="PRINTS" id="PR01100">
    <property type="entry name" value="SHIKIMTKNASE"/>
</dbReference>
<evidence type="ECO:0000313" key="9">
    <source>
        <dbReference type="EMBL" id="MBD3868151.1"/>
    </source>
</evidence>
<evidence type="ECO:0000256" key="3">
    <source>
        <dbReference type="ARBA" id="ARBA00022741"/>
    </source>
</evidence>
<comment type="caution">
    <text evidence="9">The sequence shown here is derived from an EMBL/GenBank/DDBJ whole genome shotgun (WGS) entry which is preliminary data.</text>
</comment>
<evidence type="ECO:0000256" key="4">
    <source>
        <dbReference type="ARBA" id="ARBA00022777"/>
    </source>
</evidence>
<keyword evidence="2 7" id="KW-0808">Transferase</keyword>
<dbReference type="GO" id="GO:0005524">
    <property type="term" value="F:ATP binding"/>
    <property type="evidence" value="ECO:0007669"/>
    <property type="project" value="UniProtKB-UniRule"/>
</dbReference>
<dbReference type="InterPro" id="IPR010982">
    <property type="entry name" value="Lambda_DNA-bd_dom_sf"/>
</dbReference>
<comment type="function">
    <text evidence="7">Catalyzes the specific phosphorylation of the 3-hydroxyl group of shikimic acid using ATP as a cosubstrate.</text>
</comment>
<protein>
    <recommendedName>
        <fullName evidence="7">Shikimate kinase</fullName>
        <shortName evidence="7">SK</shortName>
        <ecNumber evidence="7">2.7.1.71</ecNumber>
    </recommendedName>
</protein>
<dbReference type="InterPro" id="IPR001387">
    <property type="entry name" value="Cro/C1-type_HTH"/>
</dbReference>
<evidence type="ECO:0000256" key="2">
    <source>
        <dbReference type="ARBA" id="ARBA00022679"/>
    </source>
</evidence>
<dbReference type="InterPro" id="IPR031322">
    <property type="entry name" value="Shikimate/glucono_kinase"/>
</dbReference>
<dbReference type="SUPFAM" id="SSF47413">
    <property type="entry name" value="lambda repressor-like DNA-binding domains"/>
    <property type="match status" value="1"/>
</dbReference>
<keyword evidence="1 7" id="KW-0028">Amino-acid biosynthesis</keyword>
<dbReference type="Pfam" id="PF01381">
    <property type="entry name" value="HTH_3"/>
    <property type="match status" value="1"/>
</dbReference>
<dbReference type="Pfam" id="PF01202">
    <property type="entry name" value="SKI"/>
    <property type="match status" value="1"/>
</dbReference>
<comment type="pathway">
    <text evidence="7">Metabolic intermediate biosynthesis; chorismate biosynthesis; chorismate from D-erythrose 4-phosphate and phosphoenolpyruvate: step 5/7.</text>
</comment>
<keyword evidence="7" id="KW-0460">Magnesium</keyword>
<organism evidence="9 10">
    <name type="scientific">Candidatus Polarisedimenticola svalbardensis</name>
    <dbReference type="NCBI Taxonomy" id="2886004"/>
    <lineage>
        <taxon>Bacteria</taxon>
        <taxon>Pseudomonadati</taxon>
        <taxon>Acidobacteriota</taxon>
        <taxon>Candidatus Polarisedimenticolia</taxon>
        <taxon>Candidatus Polarisedimenticolales</taxon>
        <taxon>Candidatus Polarisedimenticolaceae</taxon>
        <taxon>Candidatus Polarisedimenticola</taxon>
    </lineage>
</organism>
<keyword evidence="7" id="KW-0479">Metal-binding</keyword>
<proteinExistence type="inferred from homology"/>
<feature type="binding site" evidence="7">
    <location>
        <position position="98"/>
    </location>
    <ligand>
        <name>Mg(2+)</name>
        <dbReference type="ChEBI" id="CHEBI:18420"/>
    </ligand>
</feature>
<dbReference type="InterPro" id="IPR000623">
    <property type="entry name" value="Shikimate_kinase/TSH1"/>
</dbReference>
<reference evidence="9 10" key="1">
    <citation type="submission" date="2020-08" db="EMBL/GenBank/DDBJ databases">
        <title>Acidobacteriota in marine sediments use diverse sulfur dissimilation pathways.</title>
        <authorList>
            <person name="Wasmund K."/>
        </authorList>
    </citation>
    <scope>NUCLEOTIDE SEQUENCE [LARGE SCALE GENOMIC DNA]</scope>
    <source>
        <strain evidence="9">MAG AM4</strain>
    </source>
</reference>
<dbReference type="CDD" id="cd00464">
    <property type="entry name" value="SK"/>
    <property type="match status" value="1"/>
</dbReference>
<feature type="binding site" evidence="7">
    <location>
        <position position="163"/>
    </location>
    <ligand>
        <name>substrate</name>
    </ligand>
</feature>
<dbReference type="GO" id="GO:0004765">
    <property type="term" value="F:shikimate kinase activity"/>
    <property type="evidence" value="ECO:0007669"/>
    <property type="project" value="UniProtKB-UniRule"/>
</dbReference>
<dbReference type="UniPathway" id="UPA00053">
    <property type="reaction ID" value="UER00088"/>
</dbReference>
<sequence length="258" mass="28944">MVDHPHPLLDTLARRVRSLREGRQWTRSRLAREAGLSVRFLARVESGDGNISVLRLQELARALGVTADRLLNRESMPGPAFRIERPVALVGLRGAGKSTVGPLLAGRLEVPFVEMDDRILEESGLPLDQLFELHGERYYRQLERQTVRTILDENRPEVISAAGGVVNDRETWEMLLAGATVVWLRATPEDHWERVIAQGDRRPMADHPAAMQELRSILRHREPVYARAHITLDSSGIGPDEVAAVAYRRLEELVAPGV</sequence>
<dbReference type="GO" id="GO:0008652">
    <property type="term" value="P:amino acid biosynthetic process"/>
    <property type="evidence" value="ECO:0007669"/>
    <property type="project" value="UniProtKB-KW"/>
</dbReference>
<dbReference type="Proteomes" id="UP000648239">
    <property type="component" value="Unassembled WGS sequence"/>
</dbReference>
<dbReference type="GO" id="GO:0009423">
    <property type="term" value="P:chorismate biosynthetic process"/>
    <property type="evidence" value="ECO:0007669"/>
    <property type="project" value="UniProtKB-UniRule"/>
</dbReference>
<comment type="subunit">
    <text evidence="7">Monomer.</text>
</comment>
<dbReference type="PANTHER" id="PTHR21087">
    <property type="entry name" value="SHIKIMATE KINASE"/>
    <property type="match status" value="1"/>
</dbReference>
<feature type="binding site" evidence="7">
    <location>
        <position position="221"/>
    </location>
    <ligand>
        <name>substrate</name>
    </ligand>
</feature>
<comment type="cofactor">
    <cofactor evidence="7">
        <name>Mg(2+)</name>
        <dbReference type="ChEBI" id="CHEBI:18420"/>
    </cofactor>
    <text evidence="7">Binds 1 Mg(2+) ion per subunit.</text>
</comment>
<feature type="binding site" evidence="7">
    <location>
        <begin position="94"/>
        <end position="99"/>
    </location>
    <ligand>
        <name>ATP</name>
        <dbReference type="ChEBI" id="CHEBI:30616"/>
    </ligand>
</feature>
<dbReference type="GO" id="GO:0009073">
    <property type="term" value="P:aromatic amino acid family biosynthetic process"/>
    <property type="evidence" value="ECO:0007669"/>
    <property type="project" value="UniProtKB-KW"/>
</dbReference>
<evidence type="ECO:0000313" key="10">
    <source>
        <dbReference type="Proteomes" id="UP000648239"/>
    </source>
</evidence>
<dbReference type="CDD" id="cd00093">
    <property type="entry name" value="HTH_XRE"/>
    <property type="match status" value="1"/>
</dbReference>
<evidence type="ECO:0000256" key="7">
    <source>
        <dbReference type="HAMAP-Rule" id="MF_00109"/>
    </source>
</evidence>